<proteinExistence type="predicted"/>
<sequence>MAETEARATLVTELIRYIEEEEALKAFLKTSQKLLSEAKEDLGMNIIEEVSNNVMTGIGDTLKASSTTQTNIRGRQQRNETVPAGETKKIDNNVGTAFEAVTVISDSILSKKVANEKDVLLASKNLEASLRRSSSESMNGSSVKFSPANDAQINFPTAFDPKSLGGGDVVDVVVK</sequence>
<protein>
    <submittedName>
        <fullName evidence="1">Uncharacterized protein</fullName>
    </submittedName>
</protein>
<dbReference type="AlphaFoldDB" id="A0A6S7JA25"/>
<evidence type="ECO:0000313" key="1">
    <source>
        <dbReference type="EMBL" id="CAB4014042.1"/>
    </source>
</evidence>
<reference evidence="1" key="1">
    <citation type="submission" date="2020-04" db="EMBL/GenBank/DDBJ databases">
        <authorList>
            <person name="Alioto T."/>
            <person name="Alioto T."/>
            <person name="Gomez Garrido J."/>
        </authorList>
    </citation>
    <scope>NUCLEOTIDE SEQUENCE</scope>
    <source>
        <strain evidence="1">A484AB</strain>
    </source>
</reference>
<accession>A0A6S7JA25</accession>
<keyword evidence="2" id="KW-1185">Reference proteome</keyword>
<comment type="caution">
    <text evidence="1">The sequence shown here is derived from an EMBL/GenBank/DDBJ whole genome shotgun (WGS) entry which is preliminary data.</text>
</comment>
<name>A0A6S7JA25_PARCT</name>
<organism evidence="1 2">
    <name type="scientific">Paramuricea clavata</name>
    <name type="common">Red gorgonian</name>
    <name type="synonym">Violescent sea-whip</name>
    <dbReference type="NCBI Taxonomy" id="317549"/>
    <lineage>
        <taxon>Eukaryota</taxon>
        <taxon>Metazoa</taxon>
        <taxon>Cnidaria</taxon>
        <taxon>Anthozoa</taxon>
        <taxon>Octocorallia</taxon>
        <taxon>Malacalcyonacea</taxon>
        <taxon>Plexauridae</taxon>
        <taxon>Paramuricea</taxon>
    </lineage>
</organism>
<dbReference type="Proteomes" id="UP001152795">
    <property type="component" value="Unassembled WGS sequence"/>
</dbReference>
<dbReference type="EMBL" id="CACRXK020008125">
    <property type="protein sequence ID" value="CAB4014042.1"/>
    <property type="molecule type" value="Genomic_DNA"/>
</dbReference>
<evidence type="ECO:0000313" key="2">
    <source>
        <dbReference type="Proteomes" id="UP001152795"/>
    </source>
</evidence>
<gene>
    <name evidence="1" type="ORF">PACLA_8A045882</name>
</gene>